<proteinExistence type="predicted"/>
<dbReference type="Proteomes" id="UP000826146">
    <property type="component" value="Chromosome"/>
</dbReference>
<sequence length="237" mass="26470">MASAVGGAIASAGRAIVSGVKNLFSSSKDTAREVGAMPSYSVGSASAQETIDLNQVLAEFKAKAREMAAEPQESLRQECIAVFDRLVEEVEKMGAHCNLQSLRQNIRNRQKSIFGRIKGFHEKLYTKISLDNTECQTICAFNPGKEKENRMYQFINQAIQDALRDFKKEIRDKVQEAIDSVKEKLQDQLDKENSLLKHSQEALKDIQEASDINQKEQKQLDLAFAFFSAAYASQQLG</sequence>
<keyword evidence="1" id="KW-0175">Coiled coil</keyword>
<dbReference type="EMBL" id="AP024819">
    <property type="protein sequence ID" value="BCZ19844.1"/>
    <property type="molecule type" value="Genomic_DNA"/>
</dbReference>
<gene>
    <name evidence="2" type="ORF">NHP190012_14860</name>
</gene>
<accession>A0ABN6IAW5</accession>
<reference evidence="2 3" key="1">
    <citation type="submission" date="2021-07" db="EMBL/GenBank/DDBJ databases">
        <title>Novel Helicobacter sp. Isolated from a cat.</title>
        <authorList>
            <person name="Rimbara E."/>
            <person name="Suzuki M."/>
        </authorList>
    </citation>
    <scope>NUCLEOTIDE SEQUENCE [LARGE SCALE GENOMIC DNA]</scope>
    <source>
        <strain evidence="3">NHP19-012</strain>
    </source>
</reference>
<organism evidence="2 3">
    <name type="scientific">Helicobacter gastrofelis</name>
    <dbReference type="NCBI Taxonomy" id="2849642"/>
    <lineage>
        <taxon>Bacteria</taxon>
        <taxon>Pseudomonadati</taxon>
        <taxon>Campylobacterota</taxon>
        <taxon>Epsilonproteobacteria</taxon>
        <taxon>Campylobacterales</taxon>
        <taxon>Helicobacteraceae</taxon>
        <taxon>Helicobacter</taxon>
    </lineage>
</organism>
<protein>
    <submittedName>
        <fullName evidence="2">Uncharacterized protein</fullName>
    </submittedName>
</protein>
<keyword evidence="3" id="KW-1185">Reference proteome</keyword>
<evidence type="ECO:0000313" key="3">
    <source>
        <dbReference type="Proteomes" id="UP000826146"/>
    </source>
</evidence>
<evidence type="ECO:0000313" key="2">
    <source>
        <dbReference type="EMBL" id="BCZ19844.1"/>
    </source>
</evidence>
<evidence type="ECO:0000256" key="1">
    <source>
        <dbReference type="SAM" id="Coils"/>
    </source>
</evidence>
<name>A0ABN6IAW5_9HELI</name>
<feature type="coiled-coil region" evidence="1">
    <location>
        <begin position="156"/>
        <end position="219"/>
    </location>
</feature>